<evidence type="ECO:0000256" key="2">
    <source>
        <dbReference type="ARBA" id="ARBA00009549"/>
    </source>
</evidence>
<feature type="region of interest" description="Disordered" evidence="7">
    <location>
        <begin position="1001"/>
        <end position="1026"/>
    </location>
</feature>
<dbReference type="GO" id="GO:0048487">
    <property type="term" value="F:beta-tubulin binding"/>
    <property type="evidence" value="ECO:0007669"/>
    <property type="project" value="EnsemblFungi"/>
</dbReference>
<feature type="compositionally biased region" description="Polar residues" evidence="7">
    <location>
        <begin position="583"/>
        <end position="594"/>
    </location>
</feature>
<dbReference type="KEGG" id="kng:KNAG_0H00890"/>
<evidence type="ECO:0000256" key="5">
    <source>
        <dbReference type="ARBA" id="ARBA00022701"/>
    </source>
</evidence>
<dbReference type="GeneID" id="34527236"/>
<comment type="similarity">
    <text evidence="2">Belongs to the CLASP family.</text>
</comment>
<proteinExistence type="inferred from homology"/>
<evidence type="ECO:0000256" key="6">
    <source>
        <dbReference type="ARBA" id="ARBA00022776"/>
    </source>
</evidence>
<feature type="compositionally biased region" description="Polar residues" evidence="7">
    <location>
        <begin position="1080"/>
        <end position="1097"/>
    </location>
</feature>
<feature type="region of interest" description="Disordered" evidence="7">
    <location>
        <begin position="568"/>
        <end position="596"/>
    </location>
</feature>
<feature type="compositionally biased region" description="Low complexity" evidence="7">
    <location>
        <begin position="570"/>
        <end position="580"/>
    </location>
</feature>
<dbReference type="InterPro" id="IPR011989">
    <property type="entry name" value="ARM-like"/>
</dbReference>
<sequence length="1434" mass="162524">MSLASATGGANPKRFDSLYSTIVDPNVPISEKLQLLNRFKGHVKKEFVDVQSTPSYFKALLYVYPHFQDSVEMITFSHSALCYLIKRVAYQSPNTIQNNKKLIYDLLSYFIDVLNRMEKMYPHLEKKTWFLSNKAIETMYLVVPLYVEDCVANLFTQLLKTSMPKLKFLLLIIDDLTGINLQGNSNGNSATFLKLFIPNFLTLLKDNSLDVTRYRNIVELIKDLLTKYVDADTLDHFTKQLKGDNIKALFDGTVGEQKQEGEVDAVSQQTAGRPQSQNIFDLDMELHLVLNEYKSPQVSSLNSTPNTQGKKPSTSMANLTFEITQLLVPFHSSKETEQNWRQRQANITTLREKISSNNNLILANAEAFVSALKDCNFIEKISKAVLSLRTSLSVNGCQLLKDLFQILGDHMTITLIDQCFLILKPLLSSTKKISSSMAFHCFVTLFVHINEFHNKLFQNAFMLINEKTVNPRNSSAIFLRIFILKFNGTKHIENNLLYIEEWLKKGLADAQTVVRESMRSTFWYFYKCYPQEGKSIINKLTTVQTRKSLESSIPVHLNIEYTKTNFGQMSSNNSRRSSLLGNHFQSNGPNATTGKNKRMFPSYAQPTQASQKINGQNLRSTSDNIGNTSNETNVLKKSKTNGGNAMSTRKVSAPPVIKQQSIWREDANNNQFDLTDELKSPTDNSLIKKYLHDEKNKDVFSDLQSHLSHIENLLQQDPTNTHDALKQLSTVFDSQTECRVNITALVPGIRKLMLKNPHQFAELAGAANFLRSIPLAYSIELSAILGLAPNIILSNFQGNNSTELTSTICDIFSSLTSINASQNDSLFYMKYRDTIFNFTMETLSGLLSGFNAFGFNLPIPEYENLLAKTFLIYGSEFNTKLYFDLLFDLYQYKKDSFEKMLMNLNLVSQRLKIYQEIHSRDPNFQLPNHSDTIKLDSDDGFEIKKSMEMTMVNPFNETRSLSNGSVVHNFDNVDINENTTEAKLSGMTRVISVYQDTGTNKEAVSPVKEESEEEEVKTTPPKIDLSGIFNKNKQIKQEGDGEVPGEEMDHTVKFSLAPPQVINDELAKENQGYVTETKKSPNVKSPNPTMPSILTESNQNSEPFIKKENEKMDIPHFTDCPPGVSRMLALIPYDSLSSYLHFSLLVGSLHHASMSPLEKINIQFSHLQKAIGRIRNGSFTPKHLTYLVEPFLSHTASSEQFVQWLEKGSGYTTLLEICLVLLKSTDETVQIPTNMISKTILLAQCLFYMRNELKTNDYASLHLLDQIWEQLCSITDKVANHDNEIHTLLVETRRLLANVGYFDLGAITKILGQLNFASSNLKDKFNKNESFATDPKSGARETFLLGAIVDILSMRESLVDSKNYLSQLSDIVQAMVYFVSAQSTEWRHESCKVLARVYKLSCMQSEIKSGDISTIFSPLDKQTYDLIRFMESRN</sequence>
<evidence type="ECO:0000256" key="3">
    <source>
        <dbReference type="ARBA" id="ARBA00016012"/>
    </source>
</evidence>
<name>J7S8F6_HUIN7</name>
<dbReference type="Gene3D" id="1.25.10.10">
    <property type="entry name" value="Leucine-rich Repeat Variant"/>
    <property type="match status" value="1"/>
</dbReference>
<reference evidence="10" key="2">
    <citation type="submission" date="2012-08" db="EMBL/GenBank/DDBJ databases">
        <title>Genome sequence of Kazachstania naganishii.</title>
        <authorList>
            <person name="Gordon J.L."/>
            <person name="Armisen D."/>
            <person name="Proux-Wera E."/>
            <person name="OhEigeartaigh S.S."/>
            <person name="Byrne K.P."/>
            <person name="Wolfe K.H."/>
        </authorList>
    </citation>
    <scope>NUCLEOTIDE SEQUENCE [LARGE SCALE GENOMIC DNA]</scope>
    <source>
        <strain evidence="10">ATCC MYA-139 / BCRC 22969 / CBS 8797 / CCRC 22969 / KCTC 17520 / NBRC 10181 / NCYC 3082</strain>
    </source>
</reference>
<dbReference type="PANTHER" id="PTHR21567:SF9">
    <property type="entry name" value="CLIP-ASSOCIATING PROTEIN"/>
    <property type="match status" value="1"/>
</dbReference>
<dbReference type="GO" id="GO:0008608">
    <property type="term" value="P:attachment of spindle microtubules to kinetochore"/>
    <property type="evidence" value="ECO:0007669"/>
    <property type="project" value="EnsemblFungi"/>
</dbReference>
<dbReference type="SUPFAM" id="SSF48371">
    <property type="entry name" value="ARM repeat"/>
    <property type="match status" value="1"/>
</dbReference>
<keyword evidence="10" id="KW-1185">Reference proteome</keyword>
<dbReference type="GO" id="GO:0060172">
    <property type="term" value="P:astral microtubule depolymerization"/>
    <property type="evidence" value="ECO:0007669"/>
    <property type="project" value="TreeGrafter"/>
</dbReference>
<evidence type="ECO:0000256" key="1">
    <source>
        <dbReference type="ARBA" id="ARBA00004186"/>
    </source>
</evidence>
<dbReference type="STRING" id="1071383.J7S8F6"/>
<feature type="region of interest" description="Disordered" evidence="7">
    <location>
        <begin position="1073"/>
        <end position="1097"/>
    </location>
</feature>
<dbReference type="InterPro" id="IPR016024">
    <property type="entry name" value="ARM-type_fold"/>
</dbReference>
<dbReference type="InterPro" id="IPR024395">
    <property type="entry name" value="CLASP_N_dom"/>
</dbReference>
<accession>J7S8F6</accession>
<dbReference type="GO" id="GO:0043515">
    <property type="term" value="F:kinetochore binding"/>
    <property type="evidence" value="ECO:0007669"/>
    <property type="project" value="EnsemblFungi"/>
</dbReference>
<comment type="subcellular location">
    <subcellularLocation>
        <location evidence="1">Cytoplasm</location>
        <location evidence="1">Cytoskeleton</location>
        <location evidence="1">Spindle</location>
    </subcellularLocation>
</comment>
<gene>
    <name evidence="9" type="primary">KNAG0H00890</name>
    <name evidence="9" type="ordered locus">KNAG_0H00890</name>
</gene>
<dbReference type="GO" id="GO:0008017">
    <property type="term" value="F:microtubule binding"/>
    <property type="evidence" value="ECO:0007669"/>
    <property type="project" value="EnsemblFungi"/>
</dbReference>
<keyword evidence="6" id="KW-0498">Mitosis</keyword>
<evidence type="ECO:0000313" key="9">
    <source>
        <dbReference type="EMBL" id="CCK71504.1"/>
    </source>
</evidence>
<evidence type="ECO:0000259" key="8">
    <source>
        <dbReference type="Pfam" id="PF12348"/>
    </source>
</evidence>
<dbReference type="GO" id="GO:0005881">
    <property type="term" value="C:cytoplasmic microtubule"/>
    <property type="evidence" value="ECO:0007669"/>
    <property type="project" value="TreeGrafter"/>
</dbReference>
<keyword evidence="4" id="KW-0132">Cell division</keyword>
<organism evidence="9 10">
    <name type="scientific">Huiozyma naganishii (strain ATCC MYA-139 / BCRC 22969 / CBS 8797 / KCTC 17520 / NBRC 10181 / NCYC 3082 / Yp74L-3)</name>
    <name type="common">Yeast</name>
    <name type="synonym">Kazachstania naganishii</name>
    <dbReference type="NCBI Taxonomy" id="1071383"/>
    <lineage>
        <taxon>Eukaryota</taxon>
        <taxon>Fungi</taxon>
        <taxon>Dikarya</taxon>
        <taxon>Ascomycota</taxon>
        <taxon>Saccharomycotina</taxon>
        <taxon>Saccharomycetes</taxon>
        <taxon>Saccharomycetales</taxon>
        <taxon>Saccharomycetaceae</taxon>
        <taxon>Huiozyma</taxon>
    </lineage>
</organism>
<protein>
    <recommendedName>
        <fullName evidence="3">Protein STU1</fullName>
    </recommendedName>
</protein>
<dbReference type="Pfam" id="PF12348">
    <property type="entry name" value="CLASP_N"/>
    <property type="match status" value="1"/>
</dbReference>
<dbReference type="OrthoDB" id="46159at2759"/>
<dbReference type="GO" id="GO:1990023">
    <property type="term" value="C:mitotic spindle midzone"/>
    <property type="evidence" value="ECO:0007669"/>
    <property type="project" value="EnsemblFungi"/>
</dbReference>
<keyword evidence="6" id="KW-0131">Cell cycle</keyword>
<dbReference type="OMA" id="TFWYYYK"/>
<dbReference type="PANTHER" id="PTHR21567">
    <property type="entry name" value="CLASP"/>
    <property type="match status" value="1"/>
</dbReference>
<reference evidence="9 10" key="1">
    <citation type="journal article" date="2011" name="Proc. Natl. Acad. Sci. U.S.A.">
        <title>Evolutionary erosion of yeast sex chromosomes by mating-type switching accidents.</title>
        <authorList>
            <person name="Gordon J.L."/>
            <person name="Armisen D."/>
            <person name="Proux-Wera E."/>
            <person name="Oheigeartaigh S.S."/>
            <person name="Byrne K.P."/>
            <person name="Wolfe K.H."/>
        </authorList>
    </citation>
    <scope>NUCLEOTIDE SEQUENCE [LARGE SCALE GENOMIC DNA]</scope>
    <source>
        <strain evidence="10">ATCC MYA-139 / BCRC 22969 / CBS 8797 / CCRC 22969 / KCTC 17520 / NBRC 10181 / NCYC 3082</strain>
    </source>
</reference>
<evidence type="ECO:0000256" key="7">
    <source>
        <dbReference type="SAM" id="MobiDB-lite"/>
    </source>
</evidence>
<dbReference type="RefSeq" id="XP_022465749.1">
    <property type="nucleotide sequence ID" value="XM_022609344.1"/>
</dbReference>
<dbReference type="GO" id="GO:0005827">
    <property type="term" value="C:polar microtubule"/>
    <property type="evidence" value="ECO:0007669"/>
    <property type="project" value="EnsemblFungi"/>
</dbReference>
<feature type="domain" description="CLASP N-terminal" evidence="8">
    <location>
        <begin position="323"/>
        <end position="550"/>
    </location>
</feature>
<dbReference type="GO" id="GO:0005815">
    <property type="term" value="C:microtubule organizing center"/>
    <property type="evidence" value="ECO:0007669"/>
    <property type="project" value="TreeGrafter"/>
</dbReference>
<dbReference type="HOGENOM" id="CLU_256206_0_0_1"/>
<keyword evidence="5" id="KW-0493">Microtubule</keyword>
<evidence type="ECO:0000256" key="4">
    <source>
        <dbReference type="ARBA" id="ARBA00022618"/>
    </source>
</evidence>
<dbReference type="GO" id="GO:0051301">
    <property type="term" value="P:cell division"/>
    <property type="evidence" value="ECO:0007669"/>
    <property type="project" value="UniProtKB-KW"/>
</dbReference>
<dbReference type="eggNOG" id="ENOG502QT5T">
    <property type="taxonomic scope" value="Eukaryota"/>
</dbReference>
<feature type="compositionally biased region" description="Polar residues" evidence="7">
    <location>
        <begin position="617"/>
        <end position="650"/>
    </location>
</feature>
<dbReference type="GO" id="GO:0090307">
    <property type="term" value="P:mitotic spindle assembly"/>
    <property type="evidence" value="ECO:0007669"/>
    <property type="project" value="EnsemblFungi"/>
</dbReference>
<dbReference type="Proteomes" id="UP000006310">
    <property type="component" value="Chromosome 8"/>
</dbReference>
<evidence type="ECO:0000313" key="10">
    <source>
        <dbReference type="Proteomes" id="UP000006310"/>
    </source>
</evidence>
<dbReference type="EMBL" id="HE978321">
    <property type="protein sequence ID" value="CCK71504.1"/>
    <property type="molecule type" value="Genomic_DNA"/>
</dbReference>
<dbReference type="GO" id="GO:0000776">
    <property type="term" value="C:kinetochore"/>
    <property type="evidence" value="ECO:0007669"/>
    <property type="project" value="EnsemblFungi"/>
</dbReference>
<feature type="region of interest" description="Disordered" evidence="7">
    <location>
        <begin position="617"/>
        <end position="655"/>
    </location>
</feature>